<reference evidence="3" key="1">
    <citation type="submission" date="2024-06" db="EMBL/GenBank/DDBJ databases">
        <title>Sequencing and assembly of the genome of Dyadobacter sp. strain 676, a symbiont of Cyamopsis tetragonoloba.</title>
        <authorList>
            <person name="Guro P."/>
            <person name="Sazanova A."/>
            <person name="Kuznetsova I."/>
            <person name="Belimov A."/>
            <person name="Safronova V."/>
        </authorList>
    </citation>
    <scope>NUCLEOTIDE SEQUENCE</scope>
    <source>
        <strain evidence="3">676</strain>
    </source>
</reference>
<evidence type="ECO:0000259" key="2">
    <source>
        <dbReference type="Pfam" id="PF21347"/>
    </source>
</evidence>
<keyword evidence="1" id="KW-0732">Signal</keyword>
<organism evidence="3">
    <name type="scientific">Dyadobacter sp. 676</name>
    <dbReference type="NCBI Taxonomy" id="3088362"/>
    <lineage>
        <taxon>Bacteria</taxon>
        <taxon>Pseudomonadati</taxon>
        <taxon>Bacteroidota</taxon>
        <taxon>Cytophagia</taxon>
        <taxon>Cytophagales</taxon>
        <taxon>Spirosomataceae</taxon>
        <taxon>Dyadobacter</taxon>
    </lineage>
</organism>
<proteinExistence type="predicted"/>
<protein>
    <recommendedName>
        <fullName evidence="2">DUF3108 domain-containing protein</fullName>
    </recommendedName>
</protein>
<gene>
    <name evidence="3" type="ORF">ABV298_10160</name>
</gene>
<dbReference type="Pfam" id="PF21347">
    <property type="entry name" value="DUF3108_like"/>
    <property type="match status" value="1"/>
</dbReference>
<dbReference type="EMBL" id="CP159289">
    <property type="protein sequence ID" value="XCH26729.1"/>
    <property type="molecule type" value="Genomic_DNA"/>
</dbReference>
<dbReference type="PROSITE" id="PS51257">
    <property type="entry name" value="PROKAR_LIPOPROTEIN"/>
    <property type="match status" value="1"/>
</dbReference>
<dbReference type="Gene3D" id="2.40.360.20">
    <property type="match status" value="1"/>
</dbReference>
<evidence type="ECO:0000313" key="3">
    <source>
        <dbReference type="EMBL" id="XCH26729.1"/>
    </source>
</evidence>
<feature type="domain" description="DUF3108" evidence="2">
    <location>
        <begin position="194"/>
        <end position="272"/>
    </location>
</feature>
<evidence type="ECO:0000256" key="1">
    <source>
        <dbReference type="SAM" id="SignalP"/>
    </source>
</evidence>
<sequence length="276" mass="30219">MKLKKQAPALLIGRFAKSALALAVLAMSFTACKDDDDNVKPDDGNGGGTEKVFIPSKDKSYTYKITDSDGTTGDMLTKIVSTKDSAGMAVHTIHHLVRENEEEMTLVSKAYAKDGTTTNELPYPTAMKALVNEINDIAYISDFKVTGFPQYQFLENNGKVNSALTFKGDPIKVLMELEIPVGDEGSVLGKLEARLTYKNGKAVAEESVTTPAGNFNCTKWEYSYEVYTKFETEVTQPEITTELVNVTLWTAPGVGVVKSVEKSEENTSTTELRKVE</sequence>
<dbReference type="RefSeq" id="WP_353722012.1">
    <property type="nucleotide sequence ID" value="NZ_CP159289.1"/>
</dbReference>
<dbReference type="AlphaFoldDB" id="A0AAU8FQ58"/>
<dbReference type="InterPro" id="IPR049279">
    <property type="entry name" value="DUF3108-like"/>
</dbReference>
<accession>A0AAU8FQ58</accession>
<name>A0AAU8FQ58_9BACT</name>
<feature type="signal peptide" evidence="1">
    <location>
        <begin position="1"/>
        <end position="33"/>
    </location>
</feature>
<feature type="chain" id="PRO_5043964227" description="DUF3108 domain-containing protein" evidence="1">
    <location>
        <begin position="34"/>
        <end position="276"/>
    </location>
</feature>